<name>A0A5Z8HPF7_SALER</name>
<dbReference type="EMBL" id="AALHOE010000208">
    <property type="protein sequence ID" value="ECZ7112626.1"/>
    <property type="molecule type" value="Genomic_DNA"/>
</dbReference>
<dbReference type="EMBL" id="AAKKTY010000004">
    <property type="protein sequence ID" value="ECS8939692.1"/>
    <property type="molecule type" value="Genomic_DNA"/>
</dbReference>
<dbReference type="EMBL" id="AAGWTA010000005">
    <property type="protein sequence ID" value="EBS8256589.1"/>
    <property type="molecule type" value="Genomic_DNA"/>
</dbReference>
<dbReference type="RefSeq" id="WP_139769126.1">
    <property type="nucleotide sequence ID" value="NZ_MYLL01000060.1"/>
</dbReference>
<evidence type="ECO:0000313" key="1">
    <source>
        <dbReference type="EMBL" id="EBS8256589.1"/>
    </source>
</evidence>
<organism evidence="2">
    <name type="scientific">Salmonella enterica</name>
    <name type="common">Salmonella choleraesuis</name>
    <dbReference type="NCBI Taxonomy" id="28901"/>
    <lineage>
        <taxon>Bacteria</taxon>
        <taxon>Pseudomonadati</taxon>
        <taxon>Pseudomonadota</taxon>
        <taxon>Gammaproteobacteria</taxon>
        <taxon>Enterobacterales</taxon>
        <taxon>Enterobacteriaceae</taxon>
        <taxon>Salmonella</taxon>
    </lineage>
</organism>
<comment type="caution">
    <text evidence="2">The sequence shown here is derived from an EMBL/GenBank/DDBJ whole genome shotgun (WGS) entry which is preliminary data.</text>
</comment>
<protein>
    <submittedName>
        <fullName evidence="2">Uncharacterized protein</fullName>
    </submittedName>
</protein>
<gene>
    <name evidence="1" type="ORF">CEZ54_05530</name>
    <name evidence="2" type="ORF">CV292_10650</name>
    <name evidence="4" type="ORF">F8326_24140</name>
    <name evidence="3" type="ORF">F8V84_23910</name>
</gene>
<dbReference type="AlphaFoldDB" id="A0A5Z8HPF7"/>
<accession>A0A5Z8HPF7</accession>
<reference evidence="2" key="1">
    <citation type="submission" date="2018-07" db="EMBL/GenBank/DDBJ databases">
        <authorList>
            <consortium name="PulseNet: The National Subtyping Network for Foodborne Disease Surveillance"/>
            <person name="Tarr C.L."/>
            <person name="Trees E."/>
            <person name="Katz L.S."/>
            <person name="Carleton-Romer H.A."/>
            <person name="Stroika S."/>
            <person name="Kucerova Z."/>
            <person name="Roache K.F."/>
            <person name="Sabol A.L."/>
            <person name="Besser J."/>
            <person name="Gerner-Smidt P."/>
        </authorList>
    </citation>
    <scope>NUCLEOTIDE SEQUENCE</scope>
    <source>
        <strain evidence="1">PNUSAS016316</strain>
        <strain evidence="2">PNUSAS028293</strain>
        <strain evidence="3">PNUSAS103746</strain>
        <strain evidence="4">PNUSAS104021</strain>
    </source>
</reference>
<dbReference type="EMBL" id="AALHEA010000160">
    <property type="protein sequence ID" value="ECZ5962947.1"/>
    <property type="molecule type" value="Genomic_DNA"/>
</dbReference>
<evidence type="ECO:0000313" key="2">
    <source>
        <dbReference type="EMBL" id="ECS8939692.1"/>
    </source>
</evidence>
<proteinExistence type="predicted"/>
<sequence length="82" mass="9686">MRVTKYHIGNVNKYKMKITEQRSVYVYTQELDEMINEIKQIIRRHVGDPTETEVLLDRVKQSGGKQLIIRISGVSDLRIHFQ</sequence>
<evidence type="ECO:0000313" key="4">
    <source>
        <dbReference type="EMBL" id="ECZ7112626.1"/>
    </source>
</evidence>
<evidence type="ECO:0000313" key="3">
    <source>
        <dbReference type="EMBL" id="ECZ5962947.1"/>
    </source>
</evidence>